<name>A0A1M6HB97_9FLAO</name>
<evidence type="ECO:0000259" key="2">
    <source>
        <dbReference type="PROSITE" id="PS51898"/>
    </source>
</evidence>
<dbReference type="EMBL" id="FQYI01000012">
    <property type="protein sequence ID" value="SHJ19528.1"/>
    <property type="molecule type" value="Genomic_DNA"/>
</dbReference>
<organism evidence="3 4">
    <name type="scientific">Cruoricaptor ignavus</name>
    <dbReference type="NCBI Taxonomy" id="1118202"/>
    <lineage>
        <taxon>Bacteria</taxon>
        <taxon>Pseudomonadati</taxon>
        <taxon>Bacteroidota</taxon>
        <taxon>Flavobacteriia</taxon>
        <taxon>Flavobacteriales</taxon>
        <taxon>Weeksellaceae</taxon>
        <taxon>Cruoricaptor</taxon>
    </lineage>
</organism>
<evidence type="ECO:0000256" key="1">
    <source>
        <dbReference type="ARBA" id="ARBA00023172"/>
    </source>
</evidence>
<sequence length="381" mass="45125">MPKYWFVECRFFDPKFSEKYPNGFQYRRKFTATDPKESKLYAEVYKEEMEKALDELFYNPITKEFAADKSRKLHPGLLFFDAIKMANEKISPGYKSKNHGVQVRWMLSRIKEHLYISRLFEVRISDVRTWHIKNLLDIMDLTPSVYNRFRSYLMRLFTELVQYGCVEHNFIRDISKQQEIPKVRAVMSPEKFDAVFKYLEIRWPNLFRYAIIFHYSGARSTELMKLKAKDVDLAKREFQITIIKGHQNSRVKKAIIPSALPYWESLMSEVKDGEEFLFSRYQKPGKIEVDARTITVKWRKYIKNCKEIKDANGNIIEVTEDFYSLKHLFLDKLDKLQHEAKIIDINLAQGAASHTSSRTTSIYTVGSKDRAIETLKRINIK</sequence>
<dbReference type="SUPFAM" id="SSF56349">
    <property type="entry name" value="DNA breaking-rejoining enzymes"/>
    <property type="match status" value="1"/>
</dbReference>
<protein>
    <submittedName>
        <fullName evidence="3">Site-specific recombinase XerD</fullName>
    </submittedName>
</protein>
<proteinExistence type="predicted"/>
<dbReference type="GO" id="GO:0015074">
    <property type="term" value="P:DNA integration"/>
    <property type="evidence" value="ECO:0007669"/>
    <property type="project" value="InterPro"/>
</dbReference>
<evidence type="ECO:0000313" key="3">
    <source>
        <dbReference type="EMBL" id="SHJ19528.1"/>
    </source>
</evidence>
<dbReference type="InterPro" id="IPR002104">
    <property type="entry name" value="Integrase_catalytic"/>
</dbReference>
<reference evidence="3 4" key="1">
    <citation type="submission" date="2016-11" db="EMBL/GenBank/DDBJ databases">
        <authorList>
            <person name="Jaros S."/>
            <person name="Januszkiewicz K."/>
            <person name="Wedrychowicz H."/>
        </authorList>
    </citation>
    <scope>NUCLEOTIDE SEQUENCE [LARGE SCALE GENOMIC DNA]</scope>
    <source>
        <strain evidence="3 4">DSM 25479</strain>
    </source>
</reference>
<dbReference type="Proteomes" id="UP000184335">
    <property type="component" value="Unassembled WGS sequence"/>
</dbReference>
<evidence type="ECO:0000313" key="4">
    <source>
        <dbReference type="Proteomes" id="UP000184335"/>
    </source>
</evidence>
<dbReference type="PROSITE" id="PS51898">
    <property type="entry name" value="TYR_RECOMBINASE"/>
    <property type="match status" value="1"/>
</dbReference>
<gene>
    <name evidence="3" type="ORF">SAMN05443429_1121</name>
</gene>
<accession>A0A1M6HB97</accession>
<dbReference type="InterPro" id="IPR013762">
    <property type="entry name" value="Integrase-like_cat_sf"/>
</dbReference>
<keyword evidence="4" id="KW-1185">Reference proteome</keyword>
<feature type="domain" description="Tyr recombinase" evidence="2">
    <location>
        <begin position="182"/>
        <end position="376"/>
    </location>
</feature>
<dbReference type="InterPro" id="IPR011010">
    <property type="entry name" value="DNA_brk_join_enz"/>
</dbReference>
<dbReference type="AlphaFoldDB" id="A0A1M6HB97"/>
<dbReference type="GO" id="GO:0006310">
    <property type="term" value="P:DNA recombination"/>
    <property type="evidence" value="ECO:0007669"/>
    <property type="project" value="UniProtKB-KW"/>
</dbReference>
<keyword evidence="1" id="KW-0233">DNA recombination</keyword>
<dbReference type="GO" id="GO:0003677">
    <property type="term" value="F:DNA binding"/>
    <property type="evidence" value="ECO:0007669"/>
    <property type="project" value="InterPro"/>
</dbReference>
<dbReference type="Gene3D" id="1.10.443.10">
    <property type="entry name" value="Intergrase catalytic core"/>
    <property type="match status" value="1"/>
</dbReference>